<proteinExistence type="predicted"/>
<gene>
    <name evidence="3" type="ORF">S03H2_11746</name>
</gene>
<dbReference type="Gene3D" id="3.30.360.10">
    <property type="entry name" value="Dihydrodipicolinate Reductase, domain 2"/>
    <property type="match status" value="1"/>
</dbReference>
<comment type="caution">
    <text evidence="3">The sequence shown here is derived from an EMBL/GenBank/DDBJ whole genome shotgun (WGS) entry which is preliminary data.</text>
</comment>
<organism evidence="3">
    <name type="scientific">marine sediment metagenome</name>
    <dbReference type="NCBI Taxonomy" id="412755"/>
    <lineage>
        <taxon>unclassified sequences</taxon>
        <taxon>metagenomes</taxon>
        <taxon>ecological metagenomes</taxon>
    </lineage>
</organism>
<dbReference type="PANTHER" id="PTHR43818">
    <property type="entry name" value="BCDNA.GH03377"/>
    <property type="match status" value="1"/>
</dbReference>
<evidence type="ECO:0000313" key="3">
    <source>
        <dbReference type="EMBL" id="GAH43864.1"/>
    </source>
</evidence>
<reference evidence="3" key="1">
    <citation type="journal article" date="2014" name="Front. Microbiol.">
        <title>High frequency of phylogenetically diverse reductive dehalogenase-homologous genes in deep subseafloor sedimentary metagenomes.</title>
        <authorList>
            <person name="Kawai M."/>
            <person name="Futagami T."/>
            <person name="Toyoda A."/>
            <person name="Takaki Y."/>
            <person name="Nishi S."/>
            <person name="Hori S."/>
            <person name="Arai W."/>
            <person name="Tsubouchi T."/>
            <person name="Morono Y."/>
            <person name="Uchiyama I."/>
            <person name="Ito T."/>
            <person name="Fujiyama A."/>
            <person name="Inagaki F."/>
            <person name="Takami H."/>
        </authorList>
    </citation>
    <scope>NUCLEOTIDE SEQUENCE</scope>
    <source>
        <strain evidence="3">Expedition CK06-06</strain>
    </source>
</reference>
<feature type="domain" description="Glycosyl hydrolase 109 C-terminal" evidence="2">
    <location>
        <begin position="40"/>
        <end position="208"/>
    </location>
</feature>
<dbReference type="InterPro" id="IPR036291">
    <property type="entry name" value="NAD(P)-bd_dom_sf"/>
</dbReference>
<dbReference type="SUPFAM" id="SSF51735">
    <property type="entry name" value="NAD(P)-binding Rossmann-fold domains"/>
    <property type="match status" value="1"/>
</dbReference>
<dbReference type="InterPro" id="IPR049303">
    <property type="entry name" value="Glyco_hydro_109_C"/>
</dbReference>
<dbReference type="PANTHER" id="PTHR43818:SF1">
    <property type="entry name" value="GLYCOSYL HYDROLASE FAMILY 109 PROTEIN"/>
    <property type="match status" value="1"/>
</dbReference>
<dbReference type="InterPro" id="IPR050463">
    <property type="entry name" value="Gfo/Idh/MocA_oxidrdct_glycsds"/>
</dbReference>
<evidence type="ECO:0000256" key="1">
    <source>
        <dbReference type="ARBA" id="ARBA00023027"/>
    </source>
</evidence>
<protein>
    <recommendedName>
        <fullName evidence="2">Glycosyl hydrolase 109 C-terminal domain-containing protein</fullName>
    </recommendedName>
</protein>
<accession>X1GQH6</accession>
<name>X1GQH6_9ZZZZ</name>
<sequence>GIEVPAAVSIEQCWDLVNTHEETGVPCMMLENWSFRKDNLAVLNMVRQGLFGEIVHCHCAHSHDCVDHWFFDREGNIRWGGEFLVKYNRDQYPTHSLGPVLSWLDINCGDYYKHITSTATASKGINAYFARKFGPNHPNAKRKYKQGDIVTSVIETHRGKTIVINYDMQLPRPYDNRWMLQGTEGIYNEQRNSVYFVDNSPEYHQWESFPPYMEKYNHSWYTDKKWTAGLEHGHGGTDYLELRMFIEAVKNKTQTPIDVYDSVLMSCIVPLSGMSIERGSAPVECPDFTRGKWKTKKPSFGVA</sequence>
<evidence type="ECO:0000259" key="2">
    <source>
        <dbReference type="Pfam" id="PF21252"/>
    </source>
</evidence>
<dbReference type="Pfam" id="PF21252">
    <property type="entry name" value="Glyco_hydro_109_C"/>
    <property type="match status" value="1"/>
</dbReference>
<dbReference type="AlphaFoldDB" id="X1GQH6"/>
<dbReference type="EMBL" id="BARU01005983">
    <property type="protein sequence ID" value="GAH43864.1"/>
    <property type="molecule type" value="Genomic_DNA"/>
</dbReference>
<feature type="non-terminal residue" evidence="3">
    <location>
        <position position="1"/>
    </location>
</feature>
<keyword evidence="1" id="KW-0520">NAD</keyword>
<dbReference type="SUPFAM" id="SSF55347">
    <property type="entry name" value="Glyceraldehyde-3-phosphate dehydrogenase-like, C-terminal domain"/>
    <property type="match status" value="1"/>
</dbReference>